<dbReference type="EMBL" id="JAVFWL010000005">
    <property type="protein sequence ID" value="KAK6755591.1"/>
    <property type="molecule type" value="Genomic_DNA"/>
</dbReference>
<dbReference type="Proteomes" id="UP001303046">
    <property type="component" value="Unassembled WGS sequence"/>
</dbReference>
<keyword evidence="2" id="KW-1185">Reference proteome</keyword>
<accession>A0ABR1E1J5</accession>
<comment type="caution">
    <text evidence="1">The sequence shown here is derived from an EMBL/GenBank/DDBJ whole genome shotgun (WGS) entry which is preliminary data.</text>
</comment>
<proteinExistence type="predicted"/>
<evidence type="ECO:0000313" key="1">
    <source>
        <dbReference type="EMBL" id="KAK6755591.1"/>
    </source>
</evidence>
<organism evidence="1 2">
    <name type="scientific">Necator americanus</name>
    <name type="common">Human hookworm</name>
    <dbReference type="NCBI Taxonomy" id="51031"/>
    <lineage>
        <taxon>Eukaryota</taxon>
        <taxon>Metazoa</taxon>
        <taxon>Ecdysozoa</taxon>
        <taxon>Nematoda</taxon>
        <taxon>Chromadorea</taxon>
        <taxon>Rhabditida</taxon>
        <taxon>Rhabditina</taxon>
        <taxon>Rhabditomorpha</taxon>
        <taxon>Strongyloidea</taxon>
        <taxon>Ancylostomatidae</taxon>
        <taxon>Bunostominae</taxon>
        <taxon>Necator</taxon>
    </lineage>
</organism>
<evidence type="ECO:0000313" key="2">
    <source>
        <dbReference type="Proteomes" id="UP001303046"/>
    </source>
</evidence>
<name>A0ABR1E1J5_NECAM</name>
<protein>
    <submittedName>
        <fullName evidence="1">Uncharacterized protein</fullName>
    </submittedName>
</protein>
<reference evidence="1 2" key="1">
    <citation type="submission" date="2023-08" db="EMBL/GenBank/DDBJ databases">
        <title>A Necator americanus chromosomal reference genome.</title>
        <authorList>
            <person name="Ilik V."/>
            <person name="Petrzelkova K.J."/>
            <person name="Pardy F."/>
            <person name="Fuh T."/>
            <person name="Niatou-Singa F.S."/>
            <person name="Gouil Q."/>
            <person name="Baker L."/>
            <person name="Ritchie M.E."/>
            <person name="Jex A.R."/>
            <person name="Gazzola D."/>
            <person name="Li H."/>
            <person name="Toshio Fujiwara R."/>
            <person name="Zhan B."/>
            <person name="Aroian R.V."/>
            <person name="Pafco B."/>
            <person name="Schwarz E.M."/>
        </authorList>
    </citation>
    <scope>NUCLEOTIDE SEQUENCE [LARGE SCALE GENOMIC DNA]</scope>
    <source>
        <strain evidence="1 2">Aroian</strain>
        <tissue evidence="1">Whole animal</tissue>
    </source>
</reference>
<gene>
    <name evidence="1" type="primary">Necator_chrV.g18932</name>
    <name evidence="1" type="ORF">RB195_014141</name>
</gene>
<sequence length="174" mass="20110">MELRRMDRLRVSFRRRSRRLGRAMFEKDAPRRSCDVSKVCFCSSEVSRSSVITYLFATLIAHQRVVFIQAQTSSHIWLQGRLHRRNTMRGRARSYCYLSNDREAFMRSPLPMRNLNPFYLSQFSFGRETASVNNISSSMSTLPTASETLRDAVLPRGRTLVKGHTLSTVGPRML</sequence>